<protein>
    <submittedName>
        <fullName evidence="2">Putative YopX protein</fullName>
    </submittedName>
</protein>
<dbReference type="SUPFAM" id="SSF159006">
    <property type="entry name" value="YopX-like"/>
    <property type="match status" value="1"/>
</dbReference>
<sequence>MKNIKFRQIVGQEVTYWGFFENKFHSPIEGCPSDLWVGVKDKNGNDIYENDILYHDGFPCSKCGHIENNDFWKGNYIVKIEDLYCYAEKIGSHMSYSMNELYRLEIVGNIHQNETLLEEPNDTTRSK</sequence>
<dbReference type="Pfam" id="PF09643">
    <property type="entry name" value="YopX"/>
    <property type="match status" value="1"/>
</dbReference>
<reference evidence="2" key="1">
    <citation type="submission" date="2020-03" db="EMBL/GenBank/DDBJ databases">
        <title>The deep terrestrial virosphere.</title>
        <authorList>
            <person name="Holmfeldt K."/>
            <person name="Nilsson E."/>
            <person name="Simone D."/>
            <person name="Lopez-Fernandez M."/>
            <person name="Wu X."/>
            <person name="de Brujin I."/>
            <person name="Lundin D."/>
            <person name="Andersson A."/>
            <person name="Bertilsson S."/>
            <person name="Dopson M."/>
        </authorList>
    </citation>
    <scope>NUCLEOTIDE SEQUENCE</scope>
    <source>
        <strain evidence="2">MM415B01557</strain>
    </source>
</reference>
<gene>
    <name evidence="2" type="ORF">MM415B01557_0006</name>
</gene>
<accession>A0A6M3IJJ7</accession>
<feature type="domain" description="YopX protein" evidence="1">
    <location>
        <begin position="37"/>
        <end position="118"/>
    </location>
</feature>
<dbReference type="Gene3D" id="2.30.30.290">
    <property type="entry name" value="YopX-like domains"/>
    <property type="match status" value="1"/>
</dbReference>
<evidence type="ECO:0000259" key="1">
    <source>
        <dbReference type="Pfam" id="PF09643"/>
    </source>
</evidence>
<dbReference type="EMBL" id="MT141293">
    <property type="protein sequence ID" value="QJA57810.1"/>
    <property type="molecule type" value="Genomic_DNA"/>
</dbReference>
<proteinExistence type="predicted"/>
<evidence type="ECO:0000313" key="2">
    <source>
        <dbReference type="EMBL" id="QJA57810.1"/>
    </source>
</evidence>
<name>A0A6M3IJJ7_9ZZZZ</name>
<dbReference type="InterPro" id="IPR023385">
    <property type="entry name" value="YopX-like_C"/>
</dbReference>
<dbReference type="InterPro" id="IPR019096">
    <property type="entry name" value="YopX_protein"/>
</dbReference>
<dbReference type="AlphaFoldDB" id="A0A6M3IJJ7"/>
<organism evidence="2">
    <name type="scientific">viral metagenome</name>
    <dbReference type="NCBI Taxonomy" id="1070528"/>
    <lineage>
        <taxon>unclassified sequences</taxon>
        <taxon>metagenomes</taxon>
        <taxon>organismal metagenomes</taxon>
    </lineage>
</organism>